<gene>
    <name evidence="10" type="primary">bioD1</name>
    <name evidence="9" type="synonym">bioD</name>
    <name evidence="10" type="ORF">SPSYN_01587</name>
</gene>
<evidence type="ECO:0000256" key="6">
    <source>
        <dbReference type="ARBA" id="ARBA00022840"/>
    </source>
</evidence>
<comment type="caution">
    <text evidence="9">Lacks conserved residue(s) required for the propagation of feature annotation.</text>
</comment>
<keyword evidence="2 9" id="KW-0436">Ligase</keyword>
<sequence length="228" mass="24539">MPEAKGLFVTATSTEVGKTYVTALIVKKLREAGYNAGYYKAALSGLEKTKAGLQASDAGYVKQVAGLDEDLSNLVTYIYENPVSPHLAAQMEGNPVELPLVKAAYAKAAAKYDYLTMEGSGGIMCPLRYDSSARIFLEDVIKELNLGTVLVAHAGLGTINAVVLTVEYMRYRDIAVKGVILNHFCGSLMELDNKKMIEELTGIPVLALVQENAVEINLEAGRLAALYA</sequence>
<name>A0A9D2WR88_9FIRM</name>
<dbReference type="NCBIfam" id="TIGR00347">
    <property type="entry name" value="bioD"/>
    <property type="match status" value="1"/>
</dbReference>
<evidence type="ECO:0000256" key="7">
    <source>
        <dbReference type="ARBA" id="ARBA00022842"/>
    </source>
</evidence>
<dbReference type="AlphaFoldDB" id="A0A9D2WR88"/>
<dbReference type="PIRSF" id="PIRSF006755">
    <property type="entry name" value="DTB_synth"/>
    <property type="match status" value="1"/>
</dbReference>
<dbReference type="GO" id="GO:0009102">
    <property type="term" value="P:biotin biosynthetic process"/>
    <property type="evidence" value="ECO:0007669"/>
    <property type="project" value="UniProtKB-UniRule"/>
</dbReference>
<keyword evidence="6 9" id="KW-0067">ATP-binding</keyword>
<dbReference type="Gene3D" id="3.40.50.300">
    <property type="entry name" value="P-loop containing nucleotide triphosphate hydrolases"/>
    <property type="match status" value="1"/>
</dbReference>
<evidence type="ECO:0000256" key="2">
    <source>
        <dbReference type="ARBA" id="ARBA00022598"/>
    </source>
</evidence>
<feature type="binding site" evidence="9">
    <location>
        <position position="210"/>
    </location>
    <ligand>
        <name>ATP</name>
        <dbReference type="ChEBI" id="CHEBI:30616"/>
    </ligand>
</feature>
<feature type="binding site" evidence="9">
    <location>
        <begin position="182"/>
        <end position="183"/>
    </location>
    <ligand>
        <name>ATP</name>
        <dbReference type="ChEBI" id="CHEBI:30616"/>
    </ligand>
</feature>
<keyword evidence="3 9" id="KW-0479">Metal-binding</keyword>
<dbReference type="Pfam" id="PF13500">
    <property type="entry name" value="AAA_26"/>
    <property type="match status" value="1"/>
</dbReference>
<feature type="binding site" evidence="9">
    <location>
        <position position="19"/>
    </location>
    <ligand>
        <name>Mg(2+)</name>
        <dbReference type="ChEBI" id="CHEBI:18420"/>
    </ligand>
</feature>
<dbReference type="GO" id="GO:0004141">
    <property type="term" value="F:dethiobiotin synthase activity"/>
    <property type="evidence" value="ECO:0007669"/>
    <property type="project" value="UniProtKB-UniRule"/>
</dbReference>
<evidence type="ECO:0000256" key="8">
    <source>
        <dbReference type="ARBA" id="ARBA00047386"/>
    </source>
</evidence>
<evidence type="ECO:0000256" key="9">
    <source>
        <dbReference type="HAMAP-Rule" id="MF_00336"/>
    </source>
</evidence>
<dbReference type="PANTHER" id="PTHR43210:SF2">
    <property type="entry name" value="ATP-DEPENDENT DETHIOBIOTIN SYNTHETASE BIOD 2"/>
    <property type="match status" value="1"/>
</dbReference>
<dbReference type="RefSeq" id="WP_161821907.1">
    <property type="nucleotide sequence ID" value="NZ_LSRS01000003.1"/>
</dbReference>
<dbReference type="InterPro" id="IPR004472">
    <property type="entry name" value="DTB_synth_BioD"/>
</dbReference>
<feature type="active site" evidence="9">
    <location>
        <position position="40"/>
    </location>
</feature>
<keyword evidence="1 9" id="KW-0963">Cytoplasm</keyword>
<organism evidence="10 11">
    <name type="scientific">Sporotomaculum syntrophicum</name>
    <dbReference type="NCBI Taxonomy" id="182264"/>
    <lineage>
        <taxon>Bacteria</taxon>
        <taxon>Bacillati</taxon>
        <taxon>Bacillota</taxon>
        <taxon>Clostridia</taxon>
        <taxon>Eubacteriales</taxon>
        <taxon>Desulfallaceae</taxon>
        <taxon>Sporotomaculum</taxon>
    </lineage>
</organism>
<comment type="cofactor">
    <cofactor evidence="9">
        <name>Mg(2+)</name>
        <dbReference type="ChEBI" id="CHEBI:18420"/>
    </cofactor>
</comment>
<feature type="binding site" evidence="9">
    <location>
        <position position="57"/>
    </location>
    <ligand>
        <name>Mg(2+)</name>
        <dbReference type="ChEBI" id="CHEBI:18420"/>
    </ligand>
</feature>
<accession>A0A9D2WR88</accession>
<dbReference type="Proteomes" id="UP000798488">
    <property type="component" value="Unassembled WGS sequence"/>
</dbReference>
<dbReference type="GO" id="GO:0005829">
    <property type="term" value="C:cytosol"/>
    <property type="evidence" value="ECO:0007669"/>
    <property type="project" value="TreeGrafter"/>
</dbReference>
<dbReference type="GO" id="GO:0000287">
    <property type="term" value="F:magnesium ion binding"/>
    <property type="evidence" value="ECO:0007669"/>
    <property type="project" value="UniProtKB-UniRule"/>
</dbReference>
<dbReference type="EC" id="6.3.3.3" evidence="9"/>
<feature type="binding site" evidence="9">
    <location>
        <begin position="118"/>
        <end position="121"/>
    </location>
    <ligand>
        <name>ATP</name>
        <dbReference type="ChEBI" id="CHEBI:30616"/>
    </ligand>
</feature>
<comment type="caution">
    <text evidence="10">The sequence shown here is derived from an EMBL/GenBank/DDBJ whole genome shotgun (WGS) entry which is preliminary data.</text>
</comment>
<evidence type="ECO:0000256" key="4">
    <source>
        <dbReference type="ARBA" id="ARBA00022741"/>
    </source>
</evidence>
<comment type="catalytic activity">
    <reaction evidence="8">
        <text>(7R,8S)-8-amino-7-(carboxyamino)nonanoate + ATP = (4R,5S)-dethiobiotin + ADP + phosphate + H(+)</text>
        <dbReference type="Rhea" id="RHEA:63684"/>
        <dbReference type="ChEBI" id="CHEBI:15378"/>
        <dbReference type="ChEBI" id="CHEBI:30616"/>
        <dbReference type="ChEBI" id="CHEBI:43474"/>
        <dbReference type="ChEBI" id="CHEBI:149470"/>
        <dbReference type="ChEBI" id="CHEBI:149473"/>
        <dbReference type="ChEBI" id="CHEBI:456216"/>
    </reaction>
</comment>
<comment type="subunit">
    <text evidence="9">Homodimer.</text>
</comment>
<evidence type="ECO:0000313" key="10">
    <source>
        <dbReference type="EMBL" id="KAF1085446.1"/>
    </source>
</evidence>
<dbReference type="InterPro" id="IPR027417">
    <property type="entry name" value="P-loop_NTPase"/>
</dbReference>
<comment type="catalytic activity">
    <reaction evidence="9">
        <text>(7R,8S)-7,8-diammoniononanoate + CO2 + ATP = (4R,5S)-dethiobiotin + ADP + phosphate + 3 H(+)</text>
        <dbReference type="Rhea" id="RHEA:15805"/>
        <dbReference type="ChEBI" id="CHEBI:15378"/>
        <dbReference type="ChEBI" id="CHEBI:16526"/>
        <dbReference type="ChEBI" id="CHEBI:30616"/>
        <dbReference type="ChEBI" id="CHEBI:43474"/>
        <dbReference type="ChEBI" id="CHEBI:149469"/>
        <dbReference type="ChEBI" id="CHEBI:149473"/>
        <dbReference type="ChEBI" id="CHEBI:456216"/>
        <dbReference type="EC" id="6.3.3.3"/>
    </reaction>
</comment>
<evidence type="ECO:0000256" key="5">
    <source>
        <dbReference type="ARBA" id="ARBA00022756"/>
    </source>
</evidence>
<keyword evidence="4 9" id="KW-0547">Nucleotide-binding</keyword>
<dbReference type="GO" id="GO:0005524">
    <property type="term" value="F:ATP binding"/>
    <property type="evidence" value="ECO:0007669"/>
    <property type="project" value="UniProtKB-UniRule"/>
</dbReference>
<feature type="binding site" evidence="9">
    <location>
        <begin position="15"/>
        <end position="20"/>
    </location>
    <ligand>
        <name>ATP</name>
        <dbReference type="ChEBI" id="CHEBI:30616"/>
    </ligand>
</feature>
<proteinExistence type="inferred from homology"/>
<keyword evidence="7 9" id="KW-0460">Magnesium</keyword>
<dbReference type="SUPFAM" id="SSF52540">
    <property type="entry name" value="P-loop containing nucleoside triphosphate hydrolases"/>
    <property type="match status" value="1"/>
</dbReference>
<dbReference type="CDD" id="cd03109">
    <property type="entry name" value="DTBS"/>
    <property type="match status" value="1"/>
</dbReference>
<keyword evidence="11" id="KW-1185">Reference proteome</keyword>
<comment type="similarity">
    <text evidence="9">Belongs to the dethiobiotin synthetase family.</text>
</comment>
<comment type="function">
    <text evidence="9">Catalyzes a mechanistically unusual reaction, the ATP-dependent insertion of CO2 between the N7 and N8 nitrogen atoms of 7,8-diaminopelargonic acid (DAPA, also called 7,8-diammoniononanoate) to form a ureido ring.</text>
</comment>
<reference evidence="10" key="1">
    <citation type="submission" date="2016-02" db="EMBL/GenBank/DDBJ databases">
        <title>Draft Genome Sequence of Sporotomaculum syntrophicum Strain FB, a Syntrophic Benzoate Degrader.</title>
        <authorList>
            <person name="Nobu M.K."/>
            <person name="Narihiro T."/>
            <person name="Qiu Y.-L."/>
            <person name="Ohashi A."/>
            <person name="Liu W.-T."/>
            <person name="Yuji S."/>
        </authorList>
    </citation>
    <scope>NUCLEOTIDE SEQUENCE</scope>
    <source>
        <strain evidence="10">FB</strain>
    </source>
</reference>
<feature type="binding site" evidence="9">
    <location>
        <position position="118"/>
    </location>
    <ligand>
        <name>Mg(2+)</name>
        <dbReference type="ChEBI" id="CHEBI:18420"/>
    </ligand>
</feature>
<protein>
    <recommendedName>
        <fullName evidence="9">ATP-dependent dethiobiotin synthetase BioD</fullName>
        <ecNumber evidence="9">6.3.3.3</ecNumber>
    </recommendedName>
    <alternativeName>
        <fullName evidence="9">DTB synthetase</fullName>
        <shortName evidence="9">DTBS</shortName>
    </alternativeName>
    <alternativeName>
        <fullName evidence="9">Dethiobiotin synthase</fullName>
    </alternativeName>
</protein>
<comment type="pathway">
    <text evidence="9">Cofactor biosynthesis; biotin biosynthesis; biotin from 7,8-diaminononanoate: step 1/2.</text>
</comment>
<evidence type="ECO:0000313" key="11">
    <source>
        <dbReference type="Proteomes" id="UP000798488"/>
    </source>
</evidence>
<feature type="binding site" evidence="9">
    <location>
        <position position="44"/>
    </location>
    <ligand>
        <name>substrate</name>
    </ligand>
</feature>
<evidence type="ECO:0000256" key="1">
    <source>
        <dbReference type="ARBA" id="ARBA00022490"/>
    </source>
</evidence>
<keyword evidence="5 9" id="KW-0093">Biotin biosynthesis</keyword>
<dbReference type="PANTHER" id="PTHR43210">
    <property type="entry name" value="DETHIOBIOTIN SYNTHETASE"/>
    <property type="match status" value="1"/>
</dbReference>
<evidence type="ECO:0000256" key="3">
    <source>
        <dbReference type="ARBA" id="ARBA00022723"/>
    </source>
</evidence>
<comment type="subcellular location">
    <subcellularLocation>
        <location evidence="9">Cytoplasm</location>
    </subcellularLocation>
</comment>
<dbReference type="HAMAP" id="MF_00336">
    <property type="entry name" value="BioD"/>
    <property type="match status" value="1"/>
</dbReference>
<dbReference type="EMBL" id="LSRS01000003">
    <property type="protein sequence ID" value="KAF1085446.1"/>
    <property type="molecule type" value="Genomic_DNA"/>
</dbReference>
<dbReference type="OrthoDB" id="9802097at2"/>
<feature type="binding site" evidence="9">
    <location>
        <position position="57"/>
    </location>
    <ligand>
        <name>ATP</name>
        <dbReference type="ChEBI" id="CHEBI:30616"/>
    </ligand>
</feature>